<proteinExistence type="predicted"/>
<dbReference type="InterPro" id="IPR036390">
    <property type="entry name" value="WH_DNA-bd_sf"/>
</dbReference>
<dbReference type="AlphaFoldDB" id="A0A3B0WRB9"/>
<protein>
    <submittedName>
        <fullName evidence="6">Segregation and condensation protein B</fullName>
    </submittedName>
</protein>
<evidence type="ECO:0000256" key="4">
    <source>
        <dbReference type="ARBA" id="ARBA00023306"/>
    </source>
</evidence>
<evidence type="ECO:0000256" key="2">
    <source>
        <dbReference type="ARBA" id="ARBA00022618"/>
    </source>
</evidence>
<dbReference type="SUPFAM" id="SSF46785">
    <property type="entry name" value="Winged helix' DNA-binding domain"/>
    <property type="match status" value="2"/>
</dbReference>
<evidence type="ECO:0000256" key="3">
    <source>
        <dbReference type="ARBA" id="ARBA00022829"/>
    </source>
</evidence>
<keyword evidence="4" id="KW-0131">Cell cycle</keyword>
<organism evidence="6">
    <name type="scientific">hydrothermal vent metagenome</name>
    <dbReference type="NCBI Taxonomy" id="652676"/>
    <lineage>
        <taxon>unclassified sequences</taxon>
        <taxon>metagenomes</taxon>
        <taxon>ecological metagenomes</taxon>
    </lineage>
</organism>
<keyword evidence="1" id="KW-0963">Cytoplasm</keyword>
<feature type="compositionally biased region" description="Acidic residues" evidence="5">
    <location>
        <begin position="206"/>
        <end position="223"/>
    </location>
</feature>
<dbReference type="InterPro" id="IPR036388">
    <property type="entry name" value="WH-like_DNA-bd_sf"/>
</dbReference>
<dbReference type="GO" id="GO:0051301">
    <property type="term" value="P:cell division"/>
    <property type="evidence" value="ECO:0007669"/>
    <property type="project" value="UniProtKB-KW"/>
</dbReference>
<feature type="compositionally biased region" description="Acidic residues" evidence="5">
    <location>
        <begin position="232"/>
        <end position="248"/>
    </location>
</feature>
<dbReference type="EMBL" id="UOFE01000046">
    <property type="protein sequence ID" value="VAW55130.1"/>
    <property type="molecule type" value="Genomic_DNA"/>
</dbReference>
<dbReference type="PANTHER" id="PTHR34298">
    <property type="entry name" value="SEGREGATION AND CONDENSATION PROTEIN B"/>
    <property type="match status" value="1"/>
</dbReference>
<dbReference type="Gene3D" id="1.10.10.10">
    <property type="entry name" value="Winged helix-like DNA-binding domain superfamily/Winged helix DNA-binding domain"/>
    <property type="match status" value="2"/>
</dbReference>
<evidence type="ECO:0000256" key="5">
    <source>
        <dbReference type="SAM" id="MobiDB-lite"/>
    </source>
</evidence>
<dbReference type="InterPro" id="IPR005234">
    <property type="entry name" value="ScpB_csome_segregation"/>
</dbReference>
<evidence type="ECO:0000256" key="1">
    <source>
        <dbReference type="ARBA" id="ARBA00022490"/>
    </source>
</evidence>
<sequence length="292" mass="33050">MEIAKLKNILEAVLLGADRTLTVVHMEGLFELDEERPTRDEIRKALHEMADDYETRGYELKQVASGFRLQVRQEYATWVGRLWEEKPARYTRALLETMSLIAYRQPITRGEIEEVRGVSVSSNIIKTLMERDWIKVLGHKDVPGKPTLYGTTKEFLDYFNLKTLDQLPTLAEIKDLESIHPELELDDDANTDANTSNDLEKPDENLKDDDIDNASDASTDDTSMEANSIDESVNEVDAAESELDDEIASSEITSGETMSEDEHVVEEAAEDVSTFDDEIEAQEETEKQVSNV</sequence>
<accession>A0A3B0WRB9</accession>
<reference evidence="6" key="1">
    <citation type="submission" date="2018-06" db="EMBL/GenBank/DDBJ databases">
        <authorList>
            <person name="Zhirakovskaya E."/>
        </authorList>
    </citation>
    <scope>NUCLEOTIDE SEQUENCE</scope>
</reference>
<dbReference type="PANTHER" id="PTHR34298:SF2">
    <property type="entry name" value="SEGREGATION AND CONDENSATION PROTEIN B"/>
    <property type="match status" value="1"/>
</dbReference>
<evidence type="ECO:0000313" key="6">
    <source>
        <dbReference type="EMBL" id="VAW55130.1"/>
    </source>
</evidence>
<feature type="region of interest" description="Disordered" evidence="5">
    <location>
        <begin position="184"/>
        <end position="274"/>
    </location>
</feature>
<keyword evidence="3" id="KW-0159">Chromosome partition</keyword>
<dbReference type="Pfam" id="PF04079">
    <property type="entry name" value="SMC_ScpB"/>
    <property type="match status" value="1"/>
</dbReference>
<gene>
    <name evidence="6" type="ORF">MNBD_GAMMA05-272</name>
</gene>
<keyword evidence="2" id="KW-0132">Cell division</keyword>
<dbReference type="NCBIfam" id="TIGR00281">
    <property type="entry name" value="SMC-Scp complex subunit ScpB"/>
    <property type="match status" value="1"/>
</dbReference>
<name>A0A3B0WRB9_9ZZZZ</name>
<dbReference type="GO" id="GO:0051304">
    <property type="term" value="P:chromosome separation"/>
    <property type="evidence" value="ECO:0007669"/>
    <property type="project" value="InterPro"/>
</dbReference>